<name>A0AAJ8E158_ASPNG</name>
<dbReference type="VEuPathDB" id="FungiDB:An01g01990"/>
<protein>
    <submittedName>
        <fullName evidence="2">Uncharacterized protein</fullName>
    </submittedName>
</protein>
<proteinExistence type="predicted"/>
<dbReference type="GeneID" id="84589855"/>
<reference evidence="2" key="1">
    <citation type="submission" date="2025-02" db="EMBL/GenBank/DDBJ databases">
        <authorList>
            <consortium name="NCBI Genome Project"/>
        </authorList>
    </citation>
    <scope>NUCLEOTIDE SEQUENCE</scope>
</reference>
<reference evidence="2" key="2">
    <citation type="submission" date="2025-08" db="UniProtKB">
        <authorList>
            <consortium name="RefSeq"/>
        </authorList>
    </citation>
    <scope>IDENTIFICATION</scope>
</reference>
<dbReference type="AlphaFoldDB" id="A0AAJ8E158"/>
<accession>A0AAJ8E158</accession>
<dbReference type="RefSeq" id="XP_059603094.1">
    <property type="nucleotide sequence ID" value="XM_059746208.1"/>
</dbReference>
<evidence type="ECO:0000256" key="1">
    <source>
        <dbReference type="SAM" id="MobiDB-lite"/>
    </source>
</evidence>
<dbReference type="KEGG" id="ang:An01g01990"/>
<organism evidence="2">
    <name type="scientific">Aspergillus niger</name>
    <dbReference type="NCBI Taxonomy" id="5061"/>
    <lineage>
        <taxon>Eukaryota</taxon>
        <taxon>Fungi</taxon>
        <taxon>Dikarya</taxon>
        <taxon>Ascomycota</taxon>
        <taxon>Pezizomycotina</taxon>
        <taxon>Eurotiomycetes</taxon>
        <taxon>Eurotiomycetidae</taxon>
        <taxon>Eurotiales</taxon>
        <taxon>Aspergillaceae</taxon>
        <taxon>Aspergillus</taxon>
        <taxon>Aspergillus subgen. Circumdati</taxon>
    </lineage>
</organism>
<feature type="region of interest" description="Disordered" evidence="1">
    <location>
        <begin position="1"/>
        <end position="33"/>
    </location>
</feature>
<feature type="region of interest" description="Disordered" evidence="1">
    <location>
        <begin position="56"/>
        <end position="80"/>
    </location>
</feature>
<evidence type="ECO:0000313" key="2">
    <source>
        <dbReference type="RefSeq" id="XP_059603094.1"/>
    </source>
</evidence>
<gene>
    <name evidence="2" type="ORF">An01g01990</name>
</gene>
<feature type="compositionally biased region" description="Acidic residues" evidence="1">
    <location>
        <begin position="24"/>
        <end position="33"/>
    </location>
</feature>
<sequence length="80" mass="8895">MCFTSYSDEPVSPARPRPTSTNEQEGDEADDTMEEAMFLAQLVAEGEVGQAVVVVEEEEEEEEAAEEEEMMVEGEAEDEF</sequence>